<accession>A0A0L0CGL8</accession>
<sequence length="216" mass="25824">MEYLMKIQAFFYKHLLCYLLLMEQFLFVELPPFRENMHLLCYLLLMEQFLFVELPPFGRKYLKNFNISIANSLFKHLLCYLLFMEQFLFRELPPFLKNLSIFIANSFFKHLSFCWKIIGFLLENYWDPFHILGYNRKNYIFQQEFAYNFTPQTSLRLSLDTSNNSKLHWSFSNNRLCTQVLMLGYGTYGGAGGAATLLTEIICCWLVYCGKKNEKR</sequence>
<feature type="transmembrane region" description="Helical" evidence="1">
    <location>
        <begin position="188"/>
        <end position="208"/>
    </location>
</feature>
<evidence type="ECO:0000256" key="1">
    <source>
        <dbReference type="SAM" id="Phobius"/>
    </source>
</evidence>
<evidence type="ECO:0000313" key="2">
    <source>
        <dbReference type="EMBL" id="KNC31362.1"/>
    </source>
</evidence>
<keyword evidence="1" id="KW-0812">Transmembrane</keyword>
<keyword evidence="1" id="KW-1133">Transmembrane helix</keyword>
<evidence type="ECO:0000313" key="3">
    <source>
        <dbReference type="Proteomes" id="UP000037069"/>
    </source>
</evidence>
<proteinExistence type="predicted"/>
<reference evidence="2 3" key="1">
    <citation type="journal article" date="2015" name="Nat. Commun.">
        <title>Lucilia cuprina genome unlocks parasitic fly biology to underpin future interventions.</title>
        <authorList>
            <person name="Anstead C.A."/>
            <person name="Korhonen P.K."/>
            <person name="Young N.D."/>
            <person name="Hall R.S."/>
            <person name="Jex A.R."/>
            <person name="Murali S.C."/>
            <person name="Hughes D.S."/>
            <person name="Lee S.F."/>
            <person name="Perry T."/>
            <person name="Stroehlein A.J."/>
            <person name="Ansell B.R."/>
            <person name="Breugelmans B."/>
            <person name="Hofmann A."/>
            <person name="Qu J."/>
            <person name="Dugan S."/>
            <person name="Lee S.L."/>
            <person name="Chao H."/>
            <person name="Dinh H."/>
            <person name="Han Y."/>
            <person name="Doddapaneni H.V."/>
            <person name="Worley K.C."/>
            <person name="Muzny D.M."/>
            <person name="Ioannidis P."/>
            <person name="Waterhouse R.M."/>
            <person name="Zdobnov E.M."/>
            <person name="James P.J."/>
            <person name="Bagnall N.H."/>
            <person name="Kotze A.C."/>
            <person name="Gibbs R.A."/>
            <person name="Richards S."/>
            <person name="Batterham P."/>
            <person name="Gasser R.B."/>
        </authorList>
    </citation>
    <scope>NUCLEOTIDE SEQUENCE [LARGE SCALE GENOMIC DNA]</scope>
    <source>
        <strain evidence="2 3">LS</strain>
        <tissue evidence="2">Full body</tissue>
    </source>
</reference>
<comment type="caution">
    <text evidence="2">The sequence shown here is derived from an EMBL/GenBank/DDBJ whole genome shotgun (WGS) entry which is preliminary data.</text>
</comment>
<protein>
    <submittedName>
        <fullName evidence="2">Uncharacterized protein</fullName>
    </submittedName>
</protein>
<dbReference type="Proteomes" id="UP000037069">
    <property type="component" value="Unassembled WGS sequence"/>
</dbReference>
<organism evidence="2 3">
    <name type="scientific">Lucilia cuprina</name>
    <name type="common">Green bottle fly</name>
    <name type="synonym">Australian sheep blowfly</name>
    <dbReference type="NCBI Taxonomy" id="7375"/>
    <lineage>
        <taxon>Eukaryota</taxon>
        <taxon>Metazoa</taxon>
        <taxon>Ecdysozoa</taxon>
        <taxon>Arthropoda</taxon>
        <taxon>Hexapoda</taxon>
        <taxon>Insecta</taxon>
        <taxon>Pterygota</taxon>
        <taxon>Neoptera</taxon>
        <taxon>Endopterygota</taxon>
        <taxon>Diptera</taxon>
        <taxon>Brachycera</taxon>
        <taxon>Muscomorpha</taxon>
        <taxon>Oestroidea</taxon>
        <taxon>Calliphoridae</taxon>
        <taxon>Luciliinae</taxon>
        <taxon>Lucilia</taxon>
    </lineage>
</organism>
<keyword evidence="1" id="KW-0472">Membrane</keyword>
<name>A0A0L0CGL8_LUCCU</name>
<keyword evidence="3" id="KW-1185">Reference proteome</keyword>
<dbReference type="EMBL" id="JRES01000430">
    <property type="protein sequence ID" value="KNC31362.1"/>
    <property type="molecule type" value="Genomic_DNA"/>
</dbReference>
<gene>
    <name evidence="2" type="ORF">FF38_02856</name>
</gene>
<dbReference type="AlphaFoldDB" id="A0A0L0CGL8"/>